<dbReference type="Pfam" id="PF01258">
    <property type="entry name" value="zf-dskA_traR"/>
    <property type="match status" value="1"/>
</dbReference>
<dbReference type="AlphaFoldDB" id="A0A8G2BNR7"/>
<dbReference type="EMBL" id="FNBW01000045">
    <property type="protein sequence ID" value="SDG62702.1"/>
    <property type="molecule type" value="Genomic_DNA"/>
</dbReference>
<feature type="zinc finger region" description="dksA C4-type" evidence="4">
    <location>
        <begin position="39"/>
        <end position="63"/>
    </location>
</feature>
<sequence length="72" mass="7879">MGTAVPDAADRASEHEEALRAMALKRVLSVPTARGRNDCIDCGEEIPEARRAADPSTVTCIDCQRDRERPAR</sequence>
<protein>
    <submittedName>
        <fullName evidence="6">Transcriptional regulator, TraR/DksA family</fullName>
    </submittedName>
</protein>
<dbReference type="PANTHER" id="PTHR38777">
    <property type="entry name" value="FELS-2 PROPHAGE PROTEIN"/>
    <property type="match status" value="1"/>
</dbReference>
<evidence type="ECO:0000256" key="3">
    <source>
        <dbReference type="ARBA" id="ARBA00022833"/>
    </source>
</evidence>
<evidence type="ECO:0000256" key="1">
    <source>
        <dbReference type="ARBA" id="ARBA00022723"/>
    </source>
</evidence>
<keyword evidence="7" id="KW-1185">Reference proteome</keyword>
<proteinExistence type="predicted"/>
<evidence type="ECO:0000259" key="5">
    <source>
        <dbReference type="Pfam" id="PF01258"/>
    </source>
</evidence>
<evidence type="ECO:0000313" key="7">
    <source>
        <dbReference type="Proteomes" id="UP000198615"/>
    </source>
</evidence>
<keyword evidence="2" id="KW-0863">Zinc-finger</keyword>
<evidence type="ECO:0000256" key="2">
    <source>
        <dbReference type="ARBA" id="ARBA00022771"/>
    </source>
</evidence>
<reference evidence="6 7" key="1">
    <citation type="submission" date="2016-10" db="EMBL/GenBank/DDBJ databases">
        <authorList>
            <person name="Varghese N."/>
            <person name="Submissions S."/>
        </authorList>
    </citation>
    <scope>NUCLEOTIDE SEQUENCE [LARGE SCALE GENOMIC DNA]</scope>
    <source>
        <strain evidence="6 7">DSM 18839</strain>
    </source>
</reference>
<name>A0A8G2BNR7_9PROT</name>
<dbReference type="SUPFAM" id="SSF57716">
    <property type="entry name" value="Glucocorticoid receptor-like (DNA-binding domain)"/>
    <property type="match status" value="1"/>
</dbReference>
<keyword evidence="3" id="KW-0862">Zinc</keyword>
<dbReference type="GO" id="GO:0008270">
    <property type="term" value="F:zinc ion binding"/>
    <property type="evidence" value="ECO:0007669"/>
    <property type="project" value="UniProtKB-KW"/>
</dbReference>
<evidence type="ECO:0000313" key="6">
    <source>
        <dbReference type="EMBL" id="SDG62702.1"/>
    </source>
</evidence>
<dbReference type="PANTHER" id="PTHR38777:SF1">
    <property type="entry name" value="DNAK SUPPRESSOR PROTEIN"/>
    <property type="match status" value="1"/>
</dbReference>
<dbReference type="Proteomes" id="UP000198615">
    <property type="component" value="Unassembled WGS sequence"/>
</dbReference>
<dbReference type="GO" id="GO:1900378">
    <property type="term" value="P:positive regulation of secondary metabolite biosynthetic process"/>
    <property type="evidence" value="ECO:0007669"/>
    <property type="project" value="TreeGrafter"/>
</dbReference>
<keyword evidence="1" id="KW-0479">Metal-binding</keyword>
<gene>
    <name evidence="6" type="ORF">SAMN05660686_05063</name>
</gene>
<comment type="caution">
    <text evidence="6">The sequence shown here is derived from an EMBL/GenBank/DDBJ whole genome shotgun (WGS) entry which is preliminary data.</text>
</comment>
<organism evidence="6 7">
    <name type="scientific">Thalassobaculum litoreum DSM 18839</name>
    <dbReference type="NCBI Taxonomy" id="1123362"/>
    <lineage>
        <taxon>Bacteria</taxon>
        <taxon>Pseudomonadati</taxon>
        <taxon>Pseudomonadota</taxon>
        <taxon>Alphaproteobacteria</taxon>
        <taxon>Rhodospirillales</taxon>
        <taxon>Thalassobaculaceae</taxon>
        <taxon>Thalassobaculum</taxon>
    </lineage>
</organism>
<evidence type="ECO:0000256" key="4">
    <source>
        <dbReference type="PROSITE-ProRule" id="PRU00510"/>
    </source>
</evidence>
<dbReference type="InterPro" id="IPR000962">
    <property type="entry name" value="Znf_DskA_TraR"/>
</dbReference>
<feature type="domain" description="Zinc finger DksA/TraR C4-type" evidence="5">
    <location>
        <begin position="36"/>
        <end position="69"/>
    </location>
</feature>
<dbReference type="Gene3D" id="1.20.120.910">
    <property type="entry name" value="DksA, coiled-coil domain"/>
    <property type="match status" value="1"/>
</dbReference>
<dbReference type="PROSITE" id="PS51128">
    <property type="entry name" value="ZF_DKSA_2"/>
    <property type="match status" value="1"/>
</dbReference>
<accession>A0A8G2BNR7</accession>